<feature type="compositionally biased region" description="Basic and acidic residues" evidence="1">
    <location>
        <begin position="400"/>
        <end position="410"/>
    </location>
</feature>
<organism evidence="3">
    <name type="scientific">Lotharella globosa</name>
    <dbReference type="NCBI Taxonomy" id="91324"/>
    <lineage>
        <taxon>Eukaryota</taxon>
        <taxon>Sar</taxon>
        <taxon>Rhizaria</taxon>
        <taxon>Cercozoa</taxon>
        <taxon>Chlorarachniophyceae</taxon>
        <taxon>Lotharella</taxon>
    </lineage>
</organism>
<feature type="region of interest" description="Disordered" evidence="1">
    <location>
        <begin position="400"/>
        <end position="444"/>
    </location>
</feature>
<evidence type="ECO:0000256" key="1">
    <source>
        <dbReference type="SAM" id="MobiDB-lite"/>
    </source>
</evidence>
<evidence type="ECO:0000259" key="2">
    <source>
        <dbReference type="PROSITE" id="PS51444"/>
    </source>
</evidence>
<dbReference type="SMART" id="SM00498">
    <property type="entry name" value="FH2"/>
    <property type="match status" value="1"/>
</dbReference>
<name>A0A7S3Z9Q7_9EUKA</name>
<proteinExistence type="predicted"/>
<dbReference type="SUPFAM" id="SSF101447">
    <property type="entry name" value="Formin homology 2 domain (FH2 domain)"/>
    <property type="match status" value="1"/>
</dbReference>
<protein>
    <recommendedName>
        <fullName evidence="2">FH2 domain-containing protein</fullName>
    </recommendedName>
</protein>
<dbReference type="InterPro" id="IPR051425">
    <property type="entry name" value="Formin_Homology"/>
</dbReference>
<gene>
    <name evidence="3" type="ORF">LGLO00237_LOCUS28215</name>
</gene>
<dbReference type="InterPro" id="IPR015425">
    <property type="entry name" value="FH2_Formin"/>
</dbReference>
<dbReference type="PANTHER" id="PTHR45725:SF1">
    <property type="entry name" value="DISHEVELLED ASSOCIATED ACTIVATOR OF MORPHOGENESIS, ISOFORM D"/>
    <property type="match status" value="1"/>
</dbReference>
<dbReference type="Pfam" id="PF02181">
    <property type="entry name" value="FH2"/>
    <property type="match status" value="1"/>
</dbReference>
<feature type="domain" description="FH2" evidence="2">
    <location>
        <begin position="17"/>
        <end position="412"/>
    </location>
</feature>
<dbReference type="PROSITE" id="PS51444">
    <property type="entry name" value="FH2"/>
    <property type="match status" value="1"/>
</dbReference>
<accession>A0A7S3Z9Q7</accession>
<evidence type="ECO:0000313" key="3">
    <source>
        <dbReference type="EMBL" id="CAE0676437.1"/>
    </source>
</evidence>
<dbReference type="EMBL" id="HBIV01039742">
    <property type="protein sequence ID" value="CAE0676437.1"/>
    <property type="molecule type" value="Transcribed_RNA"/>
</dbReference>
<dbReference type="Gene3D" id="1.20.58.2220">
    <property type="entry name" value="Formin, FH2 domain"/>
    <property type="match status" value="1"/>
</dbReference>
<dbReference type="AlphaFoldDB" id="A0A7S3Z9Q7"/>
<reference evidence="3" key="1">
    <citation type="submission" date="2021-01" db="EMBL/GenBank/DDBJ databases">
        <authorList>
            <person name="Corre E."/>
            <person name="Pelletier E."/>
            <person name="Niang G."/>
            <person name="Scheremetjew M."/>
            <person name="Finn R."/>
            <person name="Kale V."/>
            <person name="Holt S."/>
            <person name="Cochrane G."/>
            <person name="Meng A."/>
            <person name="Brown T."/>
            <person name="Cohen L."/>
        </authorList>
    </citation>
    <scope>NUCLEOTIDE SEQUENCE</scope>
    <source>
        <strain evidence="3">CCCM811</strain>
    </source>
</reference>
<dbReference type="PANTHER" id="PTHR45725">
    <property type="entry name" value="FORMIN HOMOLOGY 2 FAMILY MEMBER"/>
    <property type="match status" value="1"/>
</dbReference>
<sequence length="505" mass="57125">MGGLPTFAAPQVNLPYEKKKLEVKAKLKVLHWKPIETKQIEKTVWNDLTDQKVQFDSKALEQTFGIKKRSKKSPTASPSADGVKRKKKKEVITLVDSKRSYNINIALARFKMSHDSIRDALLRMDEDALDEDKLVALNKCKPQDDEIETVKNFEGDVAQLGNCEQFFRKIAEIPGVGFRIDAFLFKVRFKRTIAEIQQTVDTVKAAKRTLKESGGWKVTLEYILALGNYLNNKNKKGGAYGIRLSSLDKLKGMKSTDGKSNLLEFLVLQLQTFQPHARDFIDDFGVLAEAARVDITFLEGQVSKTLGMVRRIGNAVKNAKDDSTDRFGPVMTEFHKEAKESMDALDTDMKASVKGITDLVVLYGEDPKKMATGEFLQLFLDFSGSFKKMEEMIQKKKELEERQKARETGKQAKKSPKTPPSMMQRDSSGKLKLPKKKKDKNKIGFALGSLRNDDATKIRAALRRRQKFGTIKFAKSKKGTRDKFEKDLMKKIMANHKKKKEAAGN</sequence>
<dbReference type="InterPro" id="IPR042201">
    <property type="entry name" value="FH2_Formin_sf"/>
</dbReference>